<feature type="region of interest" description="Disordered" evidence="1">
    <location>
        <begin position="1"/>
        <end position="20"/>
    </location>
</feature>
<evidence type="ECO:0000313" key="2">
    <source>
        <dbReference type="EMBL" id="AEM85773.1"/>
    </source>
</evidence>
<gene>
    <name evidence="2" type="ORF">Strvi_6305</name>
</gene>
<sequence length="52" mass="5411">MGRPGIGSASAARRAGGPKGFEEFVAARGPRLLRIAWLLPPSAPCEPSPTPR</sequence>
<dbReference type="HOGENOM" id="CLU_3085447_0_0_11"/>
<dbReference type="AlphaFoldDB" id="G2P612"/>
<proteinExistence type="predicted"/>
<name>G2P612_STRV4</name>
<accession>G2P612</accession>
<evidence type="ECO:0000313" key="3">
    <source>
        <dbReference type="Proteomes" id="UP000008703"/>
    </source>
</evidence>
<keyword evidence="3" id="KW-1185">Reference proteome</keyword>
<organism evidence="2 3">
    <name type="scientific">Streptomyces violaceusniger (strain Tu 4113)</name>
    <dbReference type="NCBI Taxonomy" id="653045"/>
    <lineage>
        <taxon>Bacteria</taxon>
        <taxon>Bacillati</taxon>
        <taxon>Actinomycetota</taxon>
        <taxon>Actinomycetes</taxon>
        <taxon>Kitasatosporales</taxon>
        <taxon>Streptomycetaceae</taxon>
        <taxon>Streptomyces</taxon>
        <taxon>Streptomyces violaceusniger group</taxon>
    </lineage>
</organism>
<dbReference type="KEGG" id="svl:Strvi_6305"/>
<reference evidence="2" key="1">
    <citation type="submission" date="2011-08" db="EMBL/GenBank/DDBJ databases">
        <title>Complete sequence of chromosome of Streptomyces violaceusniger Tu 4113.</title>
        <authorList>
            <consortium name="US DOE Joint Genome Institute"/>
            <person name="Lucas S."/>
            <person name="Han J."/>
            <person name="Lapidus A."/>
            <person name="Cheng J.-F."/>
            <person name="Goodwin L."/>
            <person name="Pitluck S."/>
            <person name="Peters L."/>
            <person name="Ivanova N."/>
            <person name="Daligault H."/>
            <person name="Detter J.C."/>
            <person name="Han C."/>
            <person name="Tapia R."/>
            <person name="Land M."/>
            <person name="Hauser L."/>
            <person name="Kyrpides N."/>
            <person name="Ivanova N."/>
            <person name="Pagani I."/>
            <person name="Hagen A."/>
            <person name="Katz L."/>
            <person name="Fiedler H.-P."/>
            <person name="Keasling J."/>
            <person name="Fortman J."/>
            <person name="Woyke T."/>
        </authorList>
    </citation>
    <scope>NUCLEOTIDE SEQUENCE [LARGE SCALE GENOMIC DNA]</scope>
    <source>
        <strain evidence="2">Tu 4113</strain>
    </source>
</reference>
<evidence type="ECO:0000256" key="1">
    <source>
        <dbReference type="SAM" id="MobiDB-lite"/>
    </source>
</evidence>
<feature type="compositionally biased region" description="Low complexity" evidence="1">
    <location>
        <begin position="1"/>
        <end position="15"/>
    </location>
</feature>
<dbReference type="Proteomes" id="UP000008703">
    <property type="component" value="Chromosome"/>
</dbReference>
<dbReference type="EMBL" id="CP002994">
    <property type="protein sequence ID" value="AEM85773.1"/>
    <property type="molecule type" value="Genomic_DNA"/>
</dbReference>
<protein>
    <submittedName>
        <fullName evidence="2">Uncharacterized protein</fullName>
    </submittedName>
</protein>